<reference evidence="2 3" key="1">
    <citation type="journal article" date="2019" name="PLoS ONE">
        <title>Comparative genome analysis indicates high evolutionary potential of pathogenicity genes in Colletotrichum tanaceti.</title>
        <authorList>
            <person name="Lelwala R.V."/>
            <person name="Korhonen P.K."/>
            <person name="Young N.D."/>
            <person name="Scott J.B."/>
            <person name="Ades P.A."/>
            <person name="Gasser R.B."/>
            <person name="Taylor P.W.J."/>
        </authorList>
    </citation>
    <scope>NUCLEOTIDE SEQUENCE [LARGE SCALE GENOMIC DNA]</scope>
    <source>
        <strain evidence="2">BRIP57314</strain>
    </source>
</reference>
<sequence length="297" mass="34415">MRELRPPWSGDGELPTISDVAIKLMQESVAKEINAWQFDPNLLDSRFYKDPTEAKEMGYTSLYREEDPHMTSYAFLIERTERQFQNFLEREDVLSQGSNAKLWEKYNRMGIEMIQAIILLRKEATQRYLHGLLILNGERDGIKGLGIPLQYVGHKRRRSGVRGGQDYPIMNFSSIFQQAWKDKNVRPKLQAKNFKSVDQLVVWATNLGNPHVFVPLEYNRREFHYWRAVQTWKWALEKAKANADSLSSLMDKMNLGEGSSSALSPDEEWPPMNRMNLVEEGPSSPPTPDKDWDEDSS</sequence>
<dbReference type="AlphaFoldDB" id="A0A4U6XT71"/>
<keyword evidence="3" id="KW-1185">Reference proteome</keyword>
<dbReference type="EMBL" id="PJEX01000013">
    <property type="protein sequence ID" value="TKW59163.1"/>
    <property type="molecule type" value="Genomic_DNA"/>
</dbReference>
<evidence type="ECO:0000313" key="2">
    <source>
        <dbReference type="EMBL" id="TKW59163.1"/>
    </source>
</evidence>
<feature type="region of interest" description="Disordered" evidence="1">
    <location>
        <begin position="255"/>
        <end position="297"/>
    </location>
</feature>
<name>A0A4U6XT71_9PEZI</name>
<evidence type="ECO:0000256" key="1">
    <source>
        <dbReference type="SAM" id="MobiDB-lite"/>
    </source>
</evidence>
<comment type="caution">
    <text evidence="2">The sequence shown here is derived from an EMBL/GenBank/DDBJ whole genome shotgun (WGS) entry which is preliminary data.</text>
</comment>
<gene>
    <name evidence="2" type="ORF">CTA1_873</name>
</gene>
<dbReference type="Proteomes" id="UP000310108">
    <property type="component" value="Unassembled WGS sequence"/>
</dbReference>
<proteinExistence type="predicted"/>
<evidence type="ECO:0000313" key="3">
    <source>
        <dbReference type="Proteomes" id="UP000310108"/>
    </source>
</evidence>
<accession>A0A4U6XT71</accession>
<protein>
    <submittedName>
        <fullName evidence="2">Uncharacterized protein</fullName>
    </submittedName>
</protein>
<organism evidence="2 3">
    <name type="scientific">Colletotrichum tanaceti</name>
    <dbReference type="NCBI Taxonomy" id="1306861"/>
    <lineage>
        <taxon>Eukaryota</taxon>
        <taxon>Fungi</taxon>
        <taxon>Dikarya</taxon>
        <taxon>Ascomycota</taxon>
        <taxon>Pezizomycotina</taxon>
        <taxon>Sordariomycetes</taxon>
        <taxon>Hypocreomycetidae</taxon>
        <taxon>Glomerellales</taxon>
        <taxon>Glomerellaceae</taxon>
        <taxon>Colletotrichum</taxon>
        <taxon>Colletotrichum destructivum species complex</taxon>
    </lineage>
</organism>